<evidence type="ECO:0000313" key="7">
    <source>
        <dbReference type="Proteomes" id="UP000236173"/>
    </source>
</evidence>
<evidence type="ECO:0000256" key="1">
    <source>
        <dbReference type="ARBA" id="ARBA00022723"/>
    </source>
</evidence>
<dbReference type="PANTHER" id="PTHR23011">
    <property type="entry name" value="CYCLIC NUCLEOTIDE-BINDING DOMAIN CONTAINING PROTEIN"/>
    <property type="match status" value="1"/>
</dbReference>
<dbReference type="SMART" id="SM00100">
    <property type="entry name" value="cNMP"/>
    <property type="match status" value="3"/>
</dbReference>
<dbReference type="PROSITE" id="PS50042">
    <property type="entry name" value="CNMP_BINDING_3"/>
    <property type="match status" value="3"/>
</dbReference>
<dbReference type="InterPro" id="IPR000595">
    <property type="entry name" value="cNMP-bd_dom"/>
</dbReference>
<keyword evidence="2" id="KW-0408">Iron</keyword>
<dbReference type="PROSITE" id="PS00888">
    <property type="entry name" value="CNMP_BINDING_1"/>
    <property type="match status" value="1"/>
</dbReference>
<gene>
    <name evidence="6" type="primary">qrcC</name>
    <name evidence="6" type="ORF">HRbin17_01808</name>
</gene>
<dbReference type="AlphaFoldDB" id="A0A2H5XDN4"/>
<feature type="domain" description="Cyclic nucleotide-binding" evidence="4">
    <location>
        <begin position="332"/>
        <end position="396"/>
    </location>
</feature>
<dbReference type="CDD" id="cd00038">
    <property type="entry name" value="CAP_ED"/>
    <property type="match status" value="3"/>
</dbReference>
<keyword evidence="3" id="KW-0411">Iron-sulfur</keyword>
<evidence type="ECO:0000259" key="5">
    <source>
        <dbReference type="PROSITE" id="PS51379"/>
    </source>
</evidence>
<reference evidence="7" key="1">
    <citation type="submission" date="2017-09" db="EMBL/GenBank/DDBJ databases">
        <title>Metaegenomics of thermophilic ammonia-oxidizing enrichment culture.</title>
        <authorList>
            <person name="Kato S."/>
            <person name="Suzuki K."/>
        </authorList>
    </citation>
    <scope>NUCLEOTIDE SEQUENCE [LARGE SCALE GENOMIC DNA]</scope>
</reference>
<dbReference type="InterPro" id="IPR018488">
    <property type="entry name" value="cNMP-bd_CS"/>
</dbReference>
<dbReference type="Gene3D" id="2.60.120.10">
    <property type="entry name" value="Jelly Rolls"/>
    <property type="match status" value="3"/>
</dbReference>
<dbReference type="Gene3D" id="3.30.70.20">
    <property type="match status" value="2"/>
</dbReference>
<dbReference type="PROSITE" id="PS51379">
    <property type="entry name" value="4FE4S_FER_2"/>
    <property type="match status" value="2"/>
</dbReference>
<evidence type="ECO:0000313" key="6">
    <source>
        <dbReference type="EMBL" id="GBC99286.1"/>
    </source>
</evidence>
<feature type="domain" description="Cyclic nucleotide-binding" evidence="4">
    <location>
        <begin position="146"/>
        <end position="267"/>
    </location>
</feature>
<dbReference type="GO" id="GO:0051536">
    <property type="term" value="F:iron-sulfur cluster binding"/>
    <property type="evidence" value="ECO:0007669"/>
    <property type="project" value="UniProtKB-KW"/>
</dbReference>
<feature type="domain" description="4Fe-4S ferredoxin-type" evidence="5">
    <location>
        <begin position="655"/>
        <end position="684"/>
    </location>
</feature>
<feature type="domain" description="Cyclic nucleotide-binding" evidence="4">
    <location>
        <begin position="425"/>
        <end position="543"/>
    </location>
</feature>
<dbReference type="Pfam" id="PF00027">
    <property type="entry name" value="cNMP_binding"/>
    <property type="match status" value="3"/>
</dbReference>
<dbReference type="EMBL" id="BEHT01000024">
    <property type="protein sequence ID" value="GBC99286.1"/>
    <property type="molecule type" value="Genomic_DNA"/>
</dbReference>
<comment type="caution">
    <text evidence="6">The sequence shown here is derived from an EMBL/GenBank/DDBJ whole genome shotgun (WGS) entry which is preliminary data.</text>
</comment>
<accession>A0A2H5XDN4</accession>
<evidence type="ECO:0000256" key="2">
    <source>
        <dbReference type="ARBA" id="ARBA00023004"/>
    </source>
</evidence>
<dbReference type="SUPFAM" id="SSF51206">
    <property type="entry name" value="cAMP-binding domain-like"/>
    <property type="match status" value="3"/>
</dbReference>
<dbReference type="InterPro" id="IPR017900">
    <property type="entry name" value="4Fe4S_Fe_S_CS"/>
</dbReference>
<dbReference type="Pfam" id="PF13247">
    <property type="entry name" value="Fer4_11"/>
    <property type="match status" value="1"/>
</dbReference>
<sequence>MLQRAPSLLTPKELDVHLNALKDTPLLKGLGGGRIRQLTEHPDTLVFRLDDGEEVVWRPTPNPTHAFVMARGALHRPDEDAPAYRAGDLIVEPQPTHFTAVAEKDKRGQVVQPCVVFAFPVAEWQRLMDEALTLREWAAQLKALPLFAEVAEGDWLRLLNSDGVQFRRFAAGELICREGARETCAYFLLRGVVEVYEERDGERQVLAELTDGAIFGEIGALSLCVRTASCRAKAECVALEVEGRPLRRFLKRAEKVARTVYRHYLERGLLDLLRDHKLKDILSPETVHRIATGEFAELRSYEPQEVILQEGVTDADIAERIAQKEKVKYAQAEGLYIVLFGHVAVTRGNRILAYLGPGGHFGELSLLTGNPPSATVIAVEDADCVFIPKAHFHALLAEDTFFREAMMRIARQLLAGQPIPDVHPLEQRLMERMRQLFAPWLTPEHIRTFAPGEVIVQAGESGDTFYILLLGWVQVQRYLPQRQQEVTIALLGPGQFFGEVALLREPTRVATVRVAVASVGEAQVLCVPRERFLSVLAHHPDVRADLERLIDERLQAFQRRIAVDDVVYEQLASEEIFVGDAVMMIDLSRCIRCGNCVTACGMAHDDGISRIDWQGAVVSDGKPFAFFPFVCRHCLDPVCMRDCPTTAIFRSETTGEIFIRPDLCIGCRACLRNCPYGAIKMHLVRSAQPEGGLLHWLRTVSQRPQPEAPSGSAAPLLAIKCDLCRGMAFQACVYHCPVGAVWRIEPRQFFRS</sequence>
<dbReference type="SUPFAM" id="SSF54862">
    <property type="entry name" value="4Fe-4S ferredoxins"/>
    <property type="match status" value="1"/>
</dbReference>
<dbReference type="InterPro" id="IPR014710">
    <property type="entry name" value="RmlC-like_jellyroll"/>
</dbReference>
<dbReference type="PROSITE" id="PS00198">
    <property type="entry name" value="4FE4S_FER_1"/>
    <property type="match status" value="1"/>
</dbReference>
<protein>
    <submittedName>
        <fullName evidence="6">Menaquinone reductase, iron-sulfur cluster-binding subunit</fullName>
        <ecNumber evidence="6">1.97.-.-</ecNumber>
    </submittedName>
</protein>
<evidence type="ECO:0000256" key="3">
    <source>
        <dbReference type="ARBA" id="ARBA00023014"/>
    </source>
</evidence>
<dbReference type="GO" id="GO:0046872">
    <property type="term" value="F:metal ion binding"/>
    <property type="evidence" value="ECO:0007669"/>
    <property type="project" value="UniProtKB-KW"/>
</dbReference>
<organism evidence="6 7">
    <name type="scientific">Candidatus Fervidibacter japonicus</name>
    <dbReference type="NCBI Taxonomy" id="2035412"/>
    <lineage>
        <taxon>Bacteria</taxon>
        <taxon>Candidatus Fervidibacterota</taxon>
        <taxon>Candidatus Fervidibacter</taxon>
    </lineage>
</organism>
<keyword evidence="6" id="KW-0560">Oxidoreductase</keyword>
<dbReference type="InterPro" id="IPR018490">
    <property type="entry name" value="cNMP-bd_dom_sf"/>
</dbReference>
<keyword evidence="1" id="KW-0479">Metal-binding</keyword>
<dbReference type="PANTHER" id="PTHR23011:SF28">
    <property type="entry name" value="CYCLIC NUCLEOTIDE-BINDING DOMAIN CONTAINING PROTEIN"/>
    <property type="match status" value="1"/>
</dbReference>
<dbReference type="EC" id="1.97.-.-" evidence="6"/>
<dbReference type="GO" id="GO:0016491">
    <property type="term" value="F:oxidoreductase activity"/>
    <property type="evidence" value="ECO:0007669"/>
    <property type="project" value="UniProtKB-KW"/>
</dbReference>
<proteinExistence type="predicted"/>
<dbReference type="InterPro" id="IPR017896">
    <property type="entry name" value="4Fe4S_Fe-S-bd"/>
</dbReference>
<evidence type="ECO:0000259" key="4">
    <source>
        <dbReference type="PROSITE" id="PS50042"/>
    </source>
</evidence>
<feature type="domain" description="4Fe-4S ferredoxin-type" evidence="5">
    <location>
        <begin position="581"/>
        <end position="600"/>
    </location>
</feature>
<dbReference type="Proteomes" id="UP000236173">
    <property type="component" value="Unassembled WGS sequence"/>
</dbReference>
<name>A0A2H5XDN4_9BACT</name>